<evidence type="ECO:0000313" key="1">
    <source>
        <dbReference type="EMBL" id="MDF1610622.1"/>
    </source>
</evidence>
<dbReference type="InterPro" id="IPR046230">
    <property type="entry name" value="DUF6263"/>
</dbReference>
<gene>
    <name evidence="1" type="ORF">P0M35_00540</name>
</gene>
<sequence length="342" mass="38941">MKKYFLIVLVLFAAACSKNEKKEENKPIQTENLERISIGNEKVNLNYKFEKGDKFKYSLTTKSQNEEIVVADSTMKSKADQTLKYIFDCEVIDVDEDKTAEISLVVSSINFDIDINGQKIHFDSNQKLKDEDKQKFLEYIVLHNTPFRARINQYGEVIEITRVEKMVDKMNSLSPQKQKLTTEQRSALAKQLGESAIRPITQMLFREFPHNEVGKDSSWEKRFPQPLGSMTMENIAKFTVVDFVKINGDKAAKISAQLSAKFSGKKEGTENGITYNFGEPKINGDGTILFDFENGKLIKADTGTKMEITLTMTGKDSLQKTRKTKRTTISTNRNIVELIINN</sequence>
<name>A0AAE3TCM9_9BACT</name>
<dbReference type="PROSITE" id="PS51257">
    <property type="entry name" value="PROKAR_LIPOPROTEIN"/>
    <property type="match status" value="1"/>
</dbReference>
<dbReference type="Pfam" id="PF19777">
    <property type="entry name" value="DUF6263"/>
    <property type="match status" value="1"/>
</dbReference>
<proteinExistence type="predicted"/>
<dbReference type="Proteomes" id="UP001221302">
    <property type="component" value="Unassembled WGS sequence"/>
</dbReference>
<reference evidence="1" key="1">
    <citation type="submission" date="2023-03" db="EMBL/GenBank/DDBJ databases">
        <title>Stygiobacter electus gen. nov., sp. nov., facultatively anaerobic thermotolerant bacterium of the class Ignavibacteria from a well of Yessentuki mineral water deposit.</title>
        <authorList>
            <person name="Podosokorskaya O.A."/>
            <person name="Elcheninov A.G."/>
            <person name="Petrova N.F."/>
            <person name="Zavarzina D.G."/>
            <person name="Kublanov I.V."/>
            <person name="Merkel A.Y."/>
        </authorList>
    </citation>
    <scope>NUCLEOTIDE SEQUENCE</scope>
    <source>
        <strain evidence="1">09-Me</strain>
    </source>
</reference>
<organism evidence="1 2">
    <name type="scientific">Stygiobacter electus</name>
    <dbReference type="NCBI Taxonomy" id="3032292"/>
    <lineage>
        <taxon>Bacteria</taxon>
        <taxon>Pseudomonadati</taxon>
        <taxon>Ignavibacteriota</taxon>
        <taxon>Ignavibacteria</taxon>
        <taxon>Ignavibacteriales</taxon>
        <taxon>Melioribacteraceae</taxon>
        <taxon>Stygiobacter</taxon>
    </lineage>
</organism>
<dbReference type="RefSeq" id="WP_321534387.1">
    <property type="nucleotide sequence ID" value="NZ_JARGDL010000001.1"/>
</dbReference>
<keyword evidence="2" id="KW-1185">Reference proteome</keyword>
<protein>
    <submittedName>
        <fullName evidence="1">DUF6263 family protein</fullName>
    </submittedName>
</protein>
<dbReference type="EMBL" id="JARGDL010000001">
    <property type="protein sequence ID" value="MDF1610622.1"/>
    <property type="molecule type" value="Genomic_DNA"/>
</dbReference>
<comment type="caution">
    <text evidence="1">The sequence shown here is derived from an EMBL/GenBank/DDBJ whole genome shotgun (WGS) entry which is preliminary data.</text>
</comment>
<dbReference type="AlphaFoldDB" id="A0AAE3TCM9"/>
<evidence type="ECO:0000313" key="2">
    <source>
        <dbReference type="Proteomes" id="UP001221302"/>
    </source>
</evidence>
<accession>A0AAE3TCM9</accession>